<protein>
    <submittedName>
        <fullName evidence="2">Uncharacterized protein</fullName>
    </submittedName>
</protein>
<evidence type="ECO:0000256" key="1">
    <source>
        <dbReference type="SAM" id="Coils"/>
    </source>
</evidence>
<sequence>MVQSESGITHQELAYSILVLERQLEAYRRLYEEEMAAMHQTLNEIKNRILTVGEQQIPVKLQVDSAGKQE</sequence>
<comment type="caution">
    <text evidence="2">The sequence shown here is derived from an EMBL/GenBank/DDBJ whole genome shotgun (WGS) entry which is preliminary data.</text>
</comment>
<evidence type="ECO:0000313" key="2">
    <source>
        <dbReference type="EMBL" id="KKM20495.1"/>
    </source>
</evidence>
<proteinExistence type="predicted"/>
<accession>A0A0F9KYD2</accession>
<feature type="coiled-coil region" evidence="1">
    <location>
        <begin position="17"/>
        <end position="48"/>
    </location>
</feature>
<gene>
    <name evidence="2" type="ORF">LCGC14_1644880</name>
</gene>
<reference evidence="2" key="1">
    <citation type="journal article" date="2015" name="Nature">
        <title>Complex archaea that bridge the gap between prokaryotes and eukaryotes.</title>
        <authorList>
            <person name="Spang A."/>
            <person name="Saw J.H."/>
            <person name="Jorgensen S.L."/>
            <person name="Zaremba-Niedzwiedzka K."/>
            <person name="Martijn J."/>
            <person name="Lind A.E."/>
            <person name="van Eijk R."/>
            <person name="Schleper C."/>
            <person name="Guy L."/>
            <person name="Ettema T.J."/>
        </authorList>
    </citation>
    <scope>NUCLEOTIDE SEQUENCE</scope>
</reference>
<dbReference type="EMBL" id="LAZR01013755">
    <property type="protein sequence ID" value="KKM20495.1"/>
    <property type="molecule type" value="Genomic_DNA"/>
</dbReference>
<dbReference type="AlphaFoldDB" id="A0A0F9KYD2"/>
<keyword evidence="1" id="KW-0175">Coiled coil</keyword>
<organism evidence="2">
    <name type="scientific">marine sediment metagenome</name>
    <dbReference type="NCBI Taxonomy" id="412755"/>
    <lineage>
        <taxon>unclassified sequences</taxon>
        <taxon>metagenomes</taxon>
        <taxon>ecological metagenomes</taxon>
    </lineage>
</organism>
<name>A0A0F9KYD2_9ZZZZ</name>